<keyword evidence="1" id="KW-0805">Transcription regulation</keyword>
<keyword evidence="2 6" id="KW-0238">DNA-binding</keyword>
<dbReference type="RefSeq" id="WP_072353462.1">
    <property type="nucleotide sequence ID" value="NZ_FPKS01000002.1"/>
</dbReference>
<protein>
    <submittedName>
        <fullName evidence="5 6">Transcriptional regulator</fullName>
    </submittedName>
</protein>
<dbReference type="Proteomes" id="UP000218979">
    <property type="component" value="Unassembled WGS sequence"/>
</dbReference>
<evidence type="ECO:0000256" key="1">
    <source>
        <dbReference type="ARBA" id="ARBA00023015"/>
    </source>
</evidence>
<sequence>MKNISNEVLTEIVHIHKILASPTRVKILLLLSEGQQNVSQISEAIGLEQSAVSHQLKILKAHQLVTQARNGKAINYQVGDSHILQLLKLSIAHAQELESDHIHDPQTSSYDT</sequence>
<feature type="domain" description="HTH arsR-type" evidence="4">
    <location>
        <begin position="4"/>
        <end position="98"/>
    </location>
</feature>
<dbReference type="InterPro" id="IPR036388">
    <property type="entry name" value="WH-like_DNA-bd_sf"/>
</dbReference>
<dbReference type="GO" id="GO:0003700">
    <property type="term" value="F:DNA-binding transcription factor activity"/>
    <property type="evidence" value="ECO:0007669"/>
    <property type="project" value="InterPro"/>
</dbReference>
<dbReference type="InterPro" id="IPR036390">
    <property type="entry name" value="WH_DNA-bd_sf"/>
</dbReference>
<dbReference type="EMBL" id="JXJT01000009">
    <property type="protein sequence ID" value="PCS03306.1"/>
    <property type="molecule type" value="Genomic_DNA"/>
</dbReference>
<dbReference type="SMART" id="SM00418">
    <property type="entry name" value="HTH_ARSR"/>
    <property type="match status" value="1"/>
</dbReference>
<dbReference type="PANTHER" id="PTHR43132">
    <property type="entry name" value="ARSENICAL RESISTANCE OPERON REPRESSOR ARSR-RELATED"/>
    <property type="match status" value="1"/>
</dbReference>
<dbReference type="Pfam" id="PF01022">
    <property type="entry name" value="HTH_5"/>
    <property type="match status" value="1"/>
</dbReference>
<dbReference type="EMBL" id="FPKS01000002">
    <property type="protein sequence ID" value="SFZ71886.1"/>
    <property type="molecule type" value="Genomic_DNA"/>
</dbReference>
<reference evidence="6 7" key="2">
    <citation type="submission" date="2016-11" db="EMBL/GenBank/DDBJ databases">
        <authorList>
            <person name="Jaros S."/>
            <person name="Januszkiewicz K."/>
            <person name="Wedrychowicz H."/>
        </authorList>
    </citation>
    <scope>NUCLEOTIDE SEQUENCE [LARGE SCALE GENOMIC DNA]</scope>
    <source>
        <strain evidence="6 7">DSM 22330</strain>
    </source>
</reference>
<evidence type="ECO:0000256" key="2">
    <source>
        <dbReference type="ARBA" id="ARBA00023125"/>
    </source>
</evidence>
<reference evidence="5 8" key="1">
    <citation type="submission" date="2014-12" db="EMBL/GenBank/DDBJ databases">
        <title>Draft genome sequences of 10 type strains of Lactococcus.</title>
        <authorList>
            <person name="Sun Z."/>
            <person name="Zhong Z."/>
            <person name="Liu W."/>
            <person name="Zhang W."/>
            <person name="Zhang H."/>
        </authorList>
    </citation>
    <scope>NUCLEOTIDE SEQUENCE [LARGE SCALE GENOMIC DNA]</scope>
    <source>
        <strain evidence="5 8">DSM 22330</strain>
    </source>
</reference>
<evidence type="ECO:0000256" key="3">
    <source>
        <dbReference type="ARBA" id="ARBA00023163"/>
    </source>
</evidence>
<organism evidence="6 7">
    <name type="scientific">Pseudolactococcus chungangensis CAU 28 = DSM 22330</name>
    <dbReference type="NCBI Taxonomy" id="1122154"/>
    <lineage>
        <taxon>Bacteria</taxon>
        <taxon>Bacillati</taxon>
        <taxon>Bacillota</taxon>
        <taxon>Bacilli</taxon>
        <taxon>Lactobacillales</taxon>
        <taxon>Streptococcaceae</taxon>
        <taxon>Pseudolactococcus</taxon>
    </lineage>
</organism>
<evidence type="ECO:0000313" key="5">
    <source>
        <dbReference type="EMBL" id="PCS03306.1"/>
    </source>
</evidence>
<dbReference type="Proteomes" id="UP000185655">
    <property type="component" value="Unassembled WGS sequence"/>
</dbReference>
<name>A0A1K2H6C8_9LACT</name>
<dbReference type="PROSITE" id="PS50987">
    <property type="entry name" value="HTH_ARSR_2"/>
    <property type="match status" value="1"/>
</dbReference>
<keyword evidence="8" id="KW-1185">Reference proteome</keyword>
<dbReference type="InterPro" id="IPR011991">
    <property type="entry name" value="ArsR-like_HTH"/>
</dbReference>
<dbReference type="GO" id="GO:0003677">
    <property type="term" value="F:DNA binding"/>
    <property type="evidence" value="ECO:0007669"/>
    <property type="project" value="UniProtKB-KW"/>
</dbReference>
<evidence type="ECO:0000313" key="7">
    <source>
        <dbReference type="Proteomes" id="UP000185655"/>
    </source>
</evidence>
<gene>
    <name evidence="5" type="ORF">RR45_GL002075</name>
    <name evidence="6" type="ORF">SAMN02746068_00513</name>
</gene>
<dbReference type="InterPro" id="IPR001845">
    <property type="entry name" value="HTH_ArsR_DNA-bd_dom"/>
</dbReference>
<dbReference type="InterPro" id="IPR051011">
    <property type="entry name" value="Metal_resp_trans_reg"/>
</dbReference>
<dbReference type="NCBIfam" id="NF033788">
    <property type="entry name" value="HTH_metalloreg"/>
    <property type="match status" value="1"/>
</dbReference>
<dbReference type="SUPFAM" id="SSF46785">
    <property type="entry name" value="Winged helix' DNA-binding domain"/>
    <property type="match status" value="1"/>
</dbReference>
<dbReference type="PANTHER" id="PTHR43132:SF6">
    <property type="entry name" value="HTH-TYPE TRANSCRIPTIONAL REPRESSOR CZRA"/>
    <property type="match status" value="1"/>
</dbReference>
<proteinExistence type="predicted"/>
<dbReference type="CDD" id="cd00090">
    <property type="entry name" value="HTH_ARSR"/>
    <property type="match status" value="1"/>
</dbReference>
<evidence type="ECO:0000259" key="4">
    <source>
        <dbReference type="PROSITE" id="PS50987"/>
    </source>
</evidence>
<dbReference type="PRINTS" id="PR00778">
    <property type="entry name" value="HTHARSR"/>
</dbReference>
<accession>A0A1K2H6C8</accession>
<dbReference type="OrthoDB" id="9794330at2"/>
<dbReference type="STRING" id="1122154.SAMN02746068_00513"/>
<evidence type="ECO:0000313" key="8">
    <source>
        <dbReference type="Proteomes" id="UP000218979"/>
    </source>
</evidence>
<evidence type="ECO:0000313" key="6">
    <source>
        <dbReference type="EMBL" id="SFZ71886.1"/>
    </source>
</evidence>
<dbReference type="Gene3D" id="1.10.10.10">
    <property type="entry name" value="Winged helix-like DNA-binding domain superfamily/Winged helix DNA-binding domain"/>
    <property type="match status" value="1"/>
</dbReference>
<dbReference type="AlphaFoldDB" id="A0A1K2H6C8"/>
<keyword evidence="3" id="KW-0804">Transcription</keyword>